<sequence length="85" mass="10196">MQNNAKRNKKNNTQQPTLRVGWDDSNLHEKKKWTTSRNYVYTYYIHSNMIIIIVNIIFPIIHSLLNSVIRIPPTLWTTIQYIYCD</sequence>
<feature type="region of interest" description="Disordered" evidence="1">
    <location>
        <begin position="1"/>
        <end position="20"/>
    </location>
</feature>
<proteinExistence type="predicted"/>
<keyword evidence="2" id="KW-0812">Transmembrane</keyword>
<evidence type="ECO:0000313" key="3">
    <source>
        <dbReference type="EMBL" id="CDW50569.1"/>
    </source>
</evidence>
<reference evidence="3" key="1">
    <citation type="submission" date="2014-05" db="EMBL/GenBank/DDBJ databases">
        <authorList>
            <person name="Chronopoulou M."/>
        </authorList>
    </citation>
    <scope>NUCLEOTIDE SEQUENCE</scope>
    <source>
        <tissue evidence="3">Whole organism</tissue>
    </source>
</reference>
<name>A0A0K2VJD5_LEPSM</name>
<feature type="transmembrane region" description="Helical" evidence="2">
    <location>
        <begin position="40"/>
        <end position="61"/>
    </location>
</feature>
<dbReference type="AlphaFoldDB" id="A0A0K2VJD5"/>
<evidence type="ECO:0000256" key="2">
    <source>
        <dbReference type="SAM" id="Phobius"/>
    </source>
</evidence>
<protein>
    <submittedName>
        <fullName evidence="3">Uncharacterized protein</fullName>
    </submittedName>
</protein>
<dbReference type="EMBL" id="HACA01033208">
    <property type="protein sequence ID" value="CDW50569.1"/>
    <property type="molecule type" value="Transcribed_RNA"/>
</dbReference>
<feature type="compositionally biased region" description="Basic residues" evidence="1">
    <location>
        <begin position="1"/>
        <end position="10"/>
    </location>
</feature>
<accession>A0A0K2VJD5</accession>
<organism evidence="3">
    <name type="scientific">Lepeophtheirus salmonis</name>
    <name type="common">Salmon louse</name>
    <name type="synonym">Caligus salmonis</name>
    <dbReference type="NCBI Taxonomy" id="72036"/>
    <lineage>
        <taxon>Eukaryota</taxon>
        <taxon>Metazoa</taxon>
        <taxon>Ecdysozoa</taxon>
        <taxon>Arthropoda</taxon>
        <taxon>Crustacea</taxon>
        <taxon>Multicrustacea</taxon>
        <taxon>Hexanauplia</taxon>
        <taxon>Copepoda</taxon>
        <taxon>Siphonostomatoida</taxon>
        <taxon>Caligidae</taxon>
        <taxon>Lepeophtheirus</taxon>
    </lineage>
</organism>
<keyword evidence="2" id="KW-0472">Membrane</keyword>
<evidence type="ECO:0000256" key="1">
    <source>
        <dbReference type="SAM" id="MobiDB-lite"/>
    </source>
</evidence>
<keyword evidence="2" id="KW-1133">Transmembrane helix</keyword>